<dbReference type="RefSeq" id="WP_013031048.1">
    <property type="nucleotide sequence ID" value="NC_013959.1"/>
</dbReference>
<dbReference type="EMBL" id="CP001965">
    <property type="protein sequence ID" value="ADE13152.1"/>
    <property type="molecule type" value="Genomic_DNA"/>
</dbReference>
<dbReference type="STRING" id="580332.Slit_2927"/>
<keyword evidence="1" id="KW-0378">Hydrolase</keyword>
<evidence type="ECO:0000256" key="1">
    <source>
        <dbReference type="ARBA" id="ARBA00022801"/>
    </source>
</evidence>
<dbReference type="PANTHER" id="PTHR31956:SF1">
    <property type="entry name" value="NON-SPECIFIC PHOSPHOLIPASE C1"/>
    <property type="match status" value="1"/>
</dbReference>
<dbReference type="InterPro" id="IPR007312">
    <property type="entry name" value="Phosphoesterase"/>
</dbReference>
<dbReference type="Pfam" id="PF04185">
    <property type="entry name" value="Phosphoesterase"/>
    <property type="match status" value="1"/>
</dbReference>
<name>D5CQD1_SIDLE</name>
<organism evidence="2 3">
    <name type="scientific">Sideroxydans lithotrophicus (strain ES-1)</name>
    <dbReference type="NCBI Taxonomy" id="580332"/>
    <lineage>
        <taxon>Bacteria</taxon>
        <taxon>Pseudomonadati</taxon>
        <taxon>Pseudomonadota</taxon>
        <taxon>Betaproteobacteria</taxon>
        <taxon>Nitrosomonadales</taxon>
        <taxon>Gallionellaceae</taxon>
        <taxon>Sideroxydans</taxon>
    </lineage>
</organism>
<keyword evidence="3" id="KW-1185">Reference proteome</keyword>
<dbReference type="Gene3D" id="3.40.720.10">
    <property type="entry name" value="Alkaline Phosphatase, subunit A"/>
    <property type="match status" value="1"/>
</dbReference>
<dbReference type="KEGG" id="slt:Slit_2927"/>
<accession>D5CQD1</accession>
<gene>
    <name evidence="2" type="ordered locus">Slit_2927</name>
</gene>
<dbReference type="InterPro" id="IPR017850">
    <property type="entry name" value="Alkaline_phosphatase_core_sf"/>
</dbReference>
<dbReference type="OrthoDB" id="9770871at2"/>
<dbReference type="HOGENOM" id="CLU_027977_3_0_4"/>
<sequence>MKILGVLLLIVVRQAIGGELPRPDHVVIVIEENKSFSQIVGNRDAAYINKLVKRGALFTESYGVSHPSQPNYLALFSGSTRGISSDACPLDLGGDNLASLLQAKGLSFISYSESMPQAGYDGCIYGAYRRKHNPVANWKELAAYNQPLSAFPADYAQLPTVSLIVPDQRNDMHDGSIAQGDAWLKHNIEPYARWALTHNSLLILTWDEDDGSSYNHIATLFVGAMVEHGSSAQRISHYNVLRTLAEMYGLPSLKESADAAAINGVWKK</sequence>
<evidence type="ECO:0000313" key="2">
    <source>
        <dbReference type="EMBL" id="ADE13152.1"/>
    </source>
</evidence>
<proteinExistence type="predicted"/>
<evidence type="ECO:0000313" key="3">
    <source>
        <dbReference type="Proteomes" id="UP000001625"/>
    </source>
</evidence>
<reference evidence="2 3" key="1">
    <citation type="submission" date="2010-03" db="EMBL/GenBank/DDBJ databases">
        <title>Complete sequence of Sideroxydans lithotrophicus ES-1.</title>
        <authorList>
            <consortium name="US DOE Joint Genome Institute"/>
            <person name="Lucas S."/>
            <person name="Copeland A."/>
            <person name="Lapidus A."/>
            <person name="Cheng J.-F."/>
            <person name="Bruce D."/>
            <person name="Goodwin L."/>
            <person name="Pitluck S."/>
            <person name="Munk A.C."/>
            <person name="Detter J.C."/>
            <person name="Han C."/>
            <person name="Tapia R."/>
            <person name="Larimer F."/>
            <person name="Land M."/>
            <person name="Hauser L."/>
            <person name="Kyrpides N."/>
            <person name="Ivanova N."/>
            <person name="Emerson D."/>
            <person name="Woyke T."/>
        </authorList>
    </citation>
    <scope>NUCLEOTIDE SEQUENCE [LARGE SCALE GENOMIC DNA]</scope>
    <source>
        <strain evidence="2 3">ES-1</strain>
    </source>
</reference>
<dbReference type="AlphaFoldDB" id="D5CQD1"/>
<dbReference type="PANTHER" id="PTHR31956">
    <property type="entry name" value="NON-SPECIFIC PHOSPHOLIPASE C4-RELATED"/>
    <property type="match status" value="1"/>
</dbReference>
<dbReference type="Proteomes" id="UP000001625">
    <property type="component" value="Chromosome"/>
</dbReference>
<dbReference type="GO" id="GO:0042578">
    <property type="term" value="F:phosphoric ester hydrolase activity"/>
    <property type="evidence" value="ECO:0007669"/>
    <property type="project" value="UniProtKB-ARBA"/>
</dbReference>
<dbReference type="eggNOG" id="COG3511">
    <property type="taxonomic scope" value="Bacteria"/>
</dbReference>
<protein>
    <submittedName>
        <fullName evidence="2">Phosphoesterase</fullName>
    </submittedName>
</protein>